<evidence type="ECO:0000313" key="4">
    <source>
        <dbReference type="EMBL" id="PPQ30862.1"/>
    </source>
</evidence>
<dbReference type="Pfam" id="PF17930">
    <property type="entry name" value="LpxI_N"/>
    <property type="match status" value="1"/>
</dbReference>
<feature type="compositionally biased region" description="Basic residues" evidence="1">
    <location>
        <begin position="1"/>
        <end position="27"/>
    </location>
</feature>
<evidence type="ECO:0000313" key="5">
    <source>
        <dbReference type="Proteomes" id="UP000239089"/>
    </source>
</evidence>
<feature type="region of interest" description="Disordered" evidence="1">
    <location>
        <begin position="1"/>
        <end position="29"/>
    </location>
</feature>
<dbReference type="InterPro" id="IPR041255">
    <property type="entry name" value="LpxI_N"/>
</dbReference>
<name>A0A2S6N8B8_9HYPH</name>
<sequence>MRRHSGSRGNPRLHPRGRRQGALHARGRQGVVSASAPGGKVALICGGGAFPLVAARAAQTRGEQVFLLGLRGIADTGIESFPHAWVGIGQLGRAIAEFSAREIKKVCFIGGLKRPEFSDLRLDWGGIKRIPDIVKFLRGGDDHALKGVIKLFEREGFEVVGVDALAPDLLAAPGDMAGKFPADLTADLAFAQKFLADLSAYDCGQAVVVANSRVIAMEAVEGTDSMLARVAHLREIGRFRAKGGLLVKAPKRGQDLRVDLPAIGPETLRGAEAAALRGIAVASGRVLMLDRAGLAAQARRAGLFLHGFAEQP</sequence>
<evidence type="ECO:0000256" key="1">
    <source>
        <dbReference type="SAM" id="MobiDB-lite"/>
    </source>
</evidence>
<feature type="domain" description="LpxI C-terminal" evidence="2">
    <location>
        <begin position="182"/>
        <end position="305"/>
    </location>
</feature>
<gene>
    <name evidence="4" type="ORF">CCR94_10915</name>
</gene>
<comment type="caution">
    <text evidence="4">The sequence shown here is derived from an EMBL/GenBank/DDBJ whole genome shotgun (WGS) entry which is preliminary data.</text>
</comment>
<proteinExistence type="predicted"/>
<reference evidence="4 5" key="1">
    <citation type="journal article" date="2018" name="Arch. Microbiol.">
        <title>New insights into the metabolic potential of the phototrophic purple bacterium Rhodopila globiformis DSM 161(T) from its draft genome sequence and evidence for a vanadium-dependent nitrogenase.</title>
        <authorList>
            <person name="Imhoff J.F."/>
            <person name="Rahn T."/>
            <person name="Kunzel S."/>
            <person name="Neulinger S.C."/>
        </authorList>
    </citation>
    <scope>NUCLEOTIDE SEQUENCE [LARGE SCALE GENOMIC DNA]</scope>
    <source>
        <strain evidence="4 5">DSM 16996</strain>
    </source>
</reference>
<evidence type="ECO:0000259" key="3">
    <source>
        <dbReference type="Pfam" id="PF17930"/>
    </source>
</evidence>
<dbReference type="Pfam" id="PF06230">
    <property type="entry name" value="LpxI_C"/>
    <property type="match status" value="1"/>
</dbReference>
<evidence type="ECO:0008006" key="6">
    <source>
        <dbReference type="Google" id="ProtNLM"/>
    </source>
</evidence>
<dbReference type="InterPro" id="IPR010415">
    <property type="entry name" value="LpxI_C"/>
</dbReference>
<accession>A0A2S6N8B8</accession>
<dbReference type="InterPro" id="IPR043167">
    <property type="entry name" value="LpxI_C_sf"/>
</dbReference>
<organism evidence="4 5">
    <name type="scientific">Rhodoblastus sphagnicola</name>
    <dbReference type="NCBI Taxonomy" id="333368"/>
    <lineage>
        <taxon>Bacteria</taxon>
        <taxon>Pseudomonadati</taxon>
        <taxon>Pseudomonadota</taxon>
        <taxon>Alphaproteobacteria</taxon>
        <taxon>Hyphomicrobiales</taxon>
        <taxon>Rhodoblastaceae</taxon>
        <taxon>Rhodoblastus</taxon>
    </lineage>
</organism>
<dbReference type="EMBL" id="NHSJ01000070">
    <property type="protein sequence ID" value="PPQ30862.1"/>
    <property type="molecule type" value="Genomic_DNA"/>
</dbReference>
<dbReference type="PANTHER" id="PTHR39962">
    <property type="entry name" value="BLL4848 PROTEIN"/>
    <property type="match status" value="1"/>
</dbReference>
<evidence type="ECO:0000259" key="2">
    <source>
        <dbReference type="Pfam" id="PF06230"/>
    </source>
</evidence>
<dbReference type="Gene3D" id="3.40.140.80">
    <property type="match status" value="1"/>
</dbReference>
<protein>
    <recommendedName>
        <fullName evidence="6">UDP-2,3-diacylglucosamine pyrophosphatase</fullName>
    </recommendedName>
</protein>
<keyword evidence="5" id="KW-1185">Reference proteome</keyword>
<dbReference type="Gene3D" id="3.40.50.20">
    <property type="match status" value="1"/>
</dbReference>
<dbReference type="Proteomes" id="UP000239089">
    <property type="component" value="Unassembled WGS sequence"/>
</dbReference>
<dbReference type="AlphaFoldDB" id="A0A2S6N8B8"/>
<dbReference type="PANTHER" id="PTHR39962:SF1">
    <property type="entry name" value="LPXI FAMILY PROTEIN"/>
    <property type="match status" value="1"/>
</dbReference>
<feature type="domain" description="LpxI N-terminal" evidence="3">
    <location>
        <begin position="40"/>
        <end position="169"/>
    </location>
</feature>
<dbReference type="InterPro" id="IPR053174">
    <property type="entry name" value="LpxI"/>
</dbReference>